<keyword evidence="4" id="KW-1185">Reference proteome</keyword>
<keyword evidence="2" id="KW-1133">Transmembrane helix</keyword>
<dbReference type="AlphaFoldDB" id="K5X312"/>
<gene>
    <name evidence="3" type="ORF">AGABI1DRAFT_115237</name>
</gene>
<evidence type="ECO:0000256" key="2">
    <source>
        <dbReference type="SAM" id="Phobius"/>
    </source>
</evidence>
<evidence type="ECO:0000313" key="3">
    <source>
        <dbReference type="EMBL" id="EKM77307.1"/>
    </source>
</evidence>
<evidence type="ECO:0000313" key="4">
    <source>
        <dbReference type="Proteomes" id="UP000008493"/>
    </source>
</evidence>
<evidence type="ECO:0000256" key="1">
    <source>
        <dbReference type="SAM" id="MobiDB-lite"/>
    </source>
</evidence>
<name>K5X312_AGABU</name>
<dbReference type="OMA" id="KENQRVM"/>
<dbReference type="GeneID" id="18824642"/>
<organism evidence="3 4">
    <name type="scientific">Agaricus bisporus var. burnettii (strain JB137-S8 / ATCC MYA-4627 / FGSC 10392)</name>
    <name type="common">White button mushroom</name>
    <dbReference type="NCBI Taxonomy" id="597362"/>
    <lineage>
        <taxon>Eukaryota</taxon>
        <taxon>Fungi</taxon>
        <taxon>Dikarya</taxon>
        <taxon>Basidiomycota</taxon>
        <taxon>Agaricomycotina</taxon>
        <taxon>Agaricomycetes</taxon>
        <taxon>Agaricomycetidae</taxon>
        <taxon>Agaricales</taxon>
        <taxon>Agaricineae</taxon>
        <taxon>Agaricaceae</taxon>
        <taxon>Agaricus</taxon>
    </lineage>
</organism>
<dbReference type="HOGENOM" id="CLU_2542023_0_0_1"/>
<protein>
    <submittedName>
        <fullName evidence="3">Uncharacterized protein</fullName>
    </submittedName>
</protein>
<proteinExistence type="predicted"/>
<keyword evidence="2" id="KW-0472">Membrane</keyword>
<dbReference type="Proteomes" id="UP000008493">
    <property type="component" value="Unassembled WGS sequence"/>
</dbReference>
<reference evidence="4" key="1">
    <citation type="journal article" date="2012" name="Proc. Natl. Acad. Sci. U.S.A.">
        <title>Genome sequence of the button mushroom Agaricus bisporus reveals mechanisms governing adaptation to a humic-rich ecological niche.</title>
        <authorList>
            <person name="Morin E."/>
            <person name="Kohler A."/>
            <person name="Baker A.R."/>
            <person name="Foulongne-Oriol M."/>
            <person name="Lombard V."/>
            <person name="Nagy L.G."/>
            <person name="Ohm R.A."/>
            <person name="Patyshakuliyeva A."/>
            <person name="Brun A."/>
            <person name="Aerts A.L."/>
            <person name="Bailey A.M."/>
            <person name="Billette C."/>
            <person name="Coutinho P.M."/>
            <person name="Deakin G."/>
            <person name="Doddapaneni H."/>
            <person name="Floudas D."/>
            <person name="Grimwood J."/>
            <person name="Hilden K."/>
            <person name="Kuees U."/>
            <person name="LaButti K.M."/>
            <person name="Lapidus A."/>
            <person name="Lindquist E.A."/>
            <person name="Lucas S.M."/>
            <person name="Murat C."/>
            <person name="Riley R.W."/>
            <person name="Salamov A.A."/>
            <person name="Schmutz J."/>
            <person name="Subramanian V."/>
            <person name="Woesten H.A.B."/>
            <person name="Xu J."/>
            <person name="Eastwood D.C."/>
            <person name="Foster G.D."/>
            <person name="Sonnenberg A.S."/>
            <person name="Cullen D."/>
            <person name="de Vries R.P."/>
            <person name="Lundell T."/>
            <person name="Hibbett D.S."/>
            <person name="Henrissat B."/>
            <person name="Burton K.S."/>
            <person name="Kerrigan R.W."/>
            <person name="Challen M.P."/>
            <person name="Grigoriev I.V."/>
            <person name="Martin F."/>
        </authorList>
    </citation>
    <scope>NUCLEOTIDE SEQUENCE [LARGE SCALE GENOMIC DNA]</scope>
    <source>
        <strain evidence="4">JB137-S8 / ATCC MYA-4627 / FGSC 10392</strain>
    </source>
</reference>
<feature type="transmembrane region" description="Helical" evidence="2">
    <location>
        <begin position="28"/>
        <end position="48"/>
    </location>
</feature>
<dbReference type="EMBL" id="JH971396">
    <property type="protein sequence ID" value="EKM77307.1"/>
    <property type="molecule type" value="Genomic_DNA"/>
</dbReference>
<dbReference type="InParanoid" id="K5X312"/>
<sequence>MFASRIVRQMASGANKDPAKVKKENQRVMIGLAGLMGLTGLAYYAGYFSEGGRPNRSLERKQNLPRLNPANDDAVIEEVATIE</sequence>
<dbReference type="OrthoDB" id="2816985at2759"/>
<keyword evidence="2" id="KW-0812">Transmembrane</keyword>
<dbReference type="KEGG" id="abp:AGABI1DRAFT115237"/>
<feature type="region of interest" description="Disordered" evidence="1">
    <location>
        <begin position="1"/>
        <end position="20"/>
    </location>
</feature>
<accession>K5X312</accession>
<dbReference type="RefSeq" id="XP_007331964.1">
    <property type="nucleotide sequence ID" value="XM_007331902.1"/>
</dbReference>